<keyword evidence="3" id="KW-1185">Reference proteome</keyword>
<dbReference type="CDD" id="cd04301">
    <property type="entry name" value="NAT_SF"/>
    <property type="match status" value="1"/>
</dbReference>
<gene>
    <name evidence="2" type="ORF">GGR28_003804</name>
</gene>
<name>A0A840EJU7_9BACT</name>
<dbReference type="InterPro" id="IPR016181">
    <property type="entry name" value="Acyl_CoA_acyltransferase"/>
</dbReference>
<proteinExistence type="predicted"/>
<dbReference type="InterPro" id="IPR000182">
    <property type="entry name" value="GNAT_dom"/>
</dbReference>
<evidence type="ECO:0000313" key="2">
    <source>
        <dbReference type="EMBL" id="MBB4081156.1"/>
    </source>
</evidence>
<dbReference type="PROSITE" id="PS51186">
    <property type="entry name" value="GNAT"/>
    <property type="match status" value="1"/>
</dbReference>
<sequence length="665" mass="77867">MQIKVITHSDPILHQVIALGDKFSKTVGHLPQVAYEHYAHRGGILVAVENESLMGHVLFRPLKRTSQIKIAQLCVDNQYQGVGVADKMLEWIIKKYDDSYAEIQLTCRADYEHASQLWKRNHFYPLSEKPGRGKAPSRLIIWSFRLSKPNLFTTQVQTKVAAVVDLNIVTRTRDINDIVDYPLNPIRYLYNDNLVSEVDFYHANESCHELLNDPDTNRRNETRRILDQFYKLKHHRVRADEIFHELCQIAPPNSKNDHADRRQLSETIANNIEYFITTDERLKKAFKDKINHLNVEILTPTEFIIRFDQIQNKSTYLPRNLGGMRIEYRRLRDHEIDVCIDQFYDSNIERKAEFKSRFKNLITHRDNISKIVLSDRNILAVIIYKIENEVLSVQFLRISDFKNKYVLFNQIISQLVNDSIENLCRELTIDNSWIDGEMRVLLTNRYFRVQGNRSYKVVLFGVRSRINVLNELSRHEIDSELNSYELERLIYPGKIEGLEINNLIIPIRPYWAGQLFDFSLSNETLFGAKEALIWNRSNIYYRSTRPDIECVPSRILWYASSSTKYSSRTKSIIGCSYIEDVSIDYPKDLYKKYKSLGTYEWHNIKDLCCGDLTKKIKAIEFSDTEVFARPISLDTAQKVLGKPHTFPSPLRISGEKFLELYNLTQ</sequence>
<dbReference type="EMBL" id="JACIFF010000021">
    <property type="protein sequence ID" value="MBB4081156.1"/>
    <property type="molecule type" value="Genomic_DNA"/>
</dbReference>
<dbReference type="Proteomes" id="UP000576209">
    <property type="component" value="Unassembled WGS sequence"/>
</dbReference>
<organism evidence="2 3">
    <name type="scientific">Neolewinella aquimaris</name>
    <dbReference type="NCBI Taxonomy" id="1835722"/>
    <lineage>
        <taxon>Bacteria</taxon>
        <taxon>Pseudomonadati</taxon>
        <taxon>Bacteroidota</taxon>
        <taxon>Saprospiria</taxon>
        <taxon>Saprospirales</taxon>
        <taxon>Lewinellaceae</taxon>
        <taxon>Neolewinella</taxon>
    </lineage>
</organism>
<evidence type="ECO:0000259" key="1">
    <source>
        <dbReference type="PROSITE" id="PS51186"/>
    </source>
</evidence>
<accession>A0A840EJU7</accession>
<comment type="caution">
    <text evidence="2">The sequence shown here is derived from an EMBL/GenBank/DDBJ whole genome shotgun (WGS) entry which is preliminary data.</text>
</comment>
<keyword evidence="2" id="KW-0808">Transferase</keyword>
<dbReference type="GO" id="GO:0016747">
    <property type="term" value="F:acyltransferase activity, transferring groups other than amino-acyl groups"/>
    <property type="evidence" value="ECO:0007669"/>
    <property type="project" value="InterPro"/>
</dbReference>
<protein>
    <submittedName>
        <fullName evidence="2">GNAT superfamily N-acetyltransferase/predicted nucleic acid-binding protein/predicted transcriptional regulator</fullName>
    </submittedName>
</protein>
<dbReference type="Gene3D" id="3.40.630.30">
    <property type="match status" value="1"/>
</dbReference>
<reference evidence="2 3" key="1">
    <citation type="submission" date="2020-08" db="EMBL/GenBank/DDBJ databases">
        <title>Genomic Encyclopedia of Type Strains, Phase IV (KMG-IV): sequencing the most valuable type-strain genomes for metagenomic binning, comparative biology and taxonomic classification.</title>
        <authorList>
            <person name="Goeker M."/>
        </authorList>
    </citation>
    <scope>NUCLEOTIDE SEQUENCE [LARGE SCALE GENOMIC DNA]</scope>
    <source>
        <strain evidence="2 3">DSM 105137</strain>
    </source>
</reference>
<evidence type="ECO:0000313" key="3">
    <source>
        <dbReference type="Proteomes" id="UP000576209"/>
    </source>
</evidence>
<dbReference type="RefSeq" id="WP_183497381.1">
    <property type="nucleotide sequence ID" value="NZ_JACIFF010000021.1"/>
</dbReference>
<dbReference type="Pfam" id="PF00583">
    <property type="entry name" value="Acetyltransf_1"/>
    <property type="match status" value="1"/>
</dbReference>
<feature type="domain" description="N-acetyltransferase" evidence="1">
    <location>
        <begin position="1"/>
        <end position="151"/>
    </location>
</feature>
<dbReference type="AlphaFoldDB" id="A0A840EJU7"/>
<dbReference type="SUPFAM" id="SSF55729">
    <property type="entry name" value="Acyl-CoA N-acyltransferases (Nat)"/>
    <property type="match status" value="1"/>
</dbReference>